<protein>
    <recommendedName>
        <fullName evidence="4">Transmembrane protein</fullName>
    </recommendedName>
</protein>
<reference evidence="2 3" key="1">
    <citation type="submission" date="2014-11" db="EMBL/GenBank/DDBJ databases">
        <authorList>
            <person name="Wibberg Daniel"/>
        </authorList>
    </citation>
    <scope>NUCLEOTIDE SEQUENCE [LARGE SCALE GENOMIC DNA]</scope>
    <source>
        <strain evidence="2">Rhizoctonia solani AG1-IB 7/3/14</strain>
    </source>
</reference>
<evidence type="ECO:0000313" key="3">
    <source>
        <dbReference type="Proteomes" id="UP000059188"/>
    </source>
</evidence>
<dbReference type="EMBL" id="LN679100">
    <property type="protein sequence ID" value="CEL52075.1"/>
    <property type="molecule type" value="Genomic_DNA"/>
</dbReference>
<sequence>MQRNSYKPLFVPESSQSPLQFSVTPSSPLLNLFPVTSSEELGWVPSCAASDCLPAASWSTSFTHSTLDFSYWGRDVSLHGMVEGDVTVQLTSDGQEEFERRNLSNGTLFKIDGSPLDGLRSHKISVKIVEASPSARLTITQANVNGSIYNSVGEYDRYTIASNDQALKYTGFSRHPSVVHSGSSTTYMSTSAGDKAYARLNGSMILLYGPCGPSNGIMRVTLDRYEFTSNTSKPLQSDDCLLFQSPGLSPSFYHELEIENVDGRAFSLNRVEILRGGSLVLPGSGNTISEIVGIMLFVVLLAVGVVTVYTAMTKKSTKRFTAETFDESLEPFLR</sequence>
<accession>A0A0B7F3J5</accession>
<evidence type="ECO:0000256" key="1">
    <source>
        <dbReference type="SAM" id="Phobius"/>
    </source>
</evidence>
<gene>
    <name evidence="2" type="ORF">RSOLAG1IB_00612</name>
</gene>
<keyword evidence="1" id="KW-0812">Transmembrane</keyword>
<dbReference type="AlphaFoldDB" id="A0A0B7F3J5"/>
<dbReference type="Gene3D" id="2.60.120.260">
    <property type="entry name" value="Galactose-binding domain-like"/>
    <property type="match status" value="1"/>
</dbReference>
<evidence type="ECO:0008006" key="4">
    <source>
        <dbReference type="Google" id="ProtNLM"/>
    </source>
</evidence>
<keyword evidence="1" id="KW-1133">Transmembrane helix</keyword>
<organism evidence="2 3">
    <name type="scientific">Thanatephorus cucumeris (strain AG1-IB / isolate 7/3/14)</name>
    <name type="common">Lettuce bottom rot fungus</name>
    <name type="synonym">Rhizoctonia solani</name>
    <dbReference type="NCBI Taxonomy" id="1108050"/>
    <lineage>
        <taxon>Eukaryota</taxon>
        <taxon>Fungi</taxon>
        <taxon>Dikarya</taxon>
        <taxon>Basidiomycota</taxon>
        <taxon>Agaricomycotina</taxon>
        <taxon>Agaricomycetes</taxon>
        <taxon>Cantharellales</taxon>
        <taxon>Ceratobasidiaceae</taxon>
        <taxon>Rhizoctonia</taxon>
        <taxon>Rhizoctonia solani AG-1</taxon>
    </lineage>
</organism>
<name>A0A0B7F3J5_THACB</name>
<dbReference type="Proteomes" id="UP000059188">
    <property type="component" value="Unassembled WGS sequence"/>
</dbReference>
<evidence type="ECO:0000313" key="2">
    <source>
        <dbReference type="EMBL" id="CEL52075.1"/>
    </source>
</evidence>
<keyword evidence="3" id="KW-1185">Reference proteome</keyword>
<proteinExistence type="predicted"/>
<keyword evidence="1" id="KW-0472">Membrane</keyword>
<feature type="transmembrane region" description="Helical" evidence="1">
    <location>
        <begin position="291"/>
        <end position="312"/>
    </location>
</feature>
<dbReference type="OrthoDB" id="3147001at2759"/>